<keyword evidence="2" id="KW-0472">Membrane</keyword>
<organism evidence="3 4">
    <name type="scientific">Ancylobacter defluvii</name>
    <dbReference type="NCBI Taxonomy" id="1282440"/>
    <lineage>
        <taxon>Bacteria</taxon>
        <taxon>Pseudomonadati</taxon>
        <taxon>Pseudomonadota</taxon>
        <taxon>Alphaproteobacteria</taxon>
        <taxon>Hyphomicrobiales</taxon>
        <taxon>Xanthobacteraceae</taxon>
        <taxon>Ancylobacter</taxon>
    </lineage>
</organism>
<feature type="coiled-coil region" evidence="1">
    <location>
        <begin position="33"/>
        <end position="90"/>
    </location>
</feature>
<accession>A0A9W6K2F1</accession>
<keyword evidence="4" id="KW-1185">Reference proteome</keyword>
<evidence type="ECO:0000313" key="4">
    <source>
        <dbReference type="Proteomes" id="UP001143330"/>
    </source>
</evidence>
<keyword evidence="1" id="KW-0175">Coiled coil</keyword>
<dbReference type="RefSeq" id="WP_271180644.1">
    <property type="nucleotide sequence ID" value="NZ_BSFM01000017.1"/>
</dbReference>
<name>A0A9W6K2F1_9HYPH</name>
<proteinExistence type="predicted"/>
<comment type="caution">
    <text evidence="3">The sequence shown here is derived from an EMBL/GenBank/DDBJ whole genome shotgun (WGS) entry which is preliminary data.</text>
</comment>
<gene>
    <name evidence="3" type="ORF">GCM10017653_37730</name>
</gene>
<dbReference type="Proteomes" id="UP001143330">
    <property type="component" value="Unassembled WGS sequence"/>
</dbReference>
<evidence type="ECO:0000256" key="1">
    <source>
        <dbReference type="SAM" id="Coils"/>
    </source>
</evidence>
<protein>
    <recommendedName>
        <fullName evidence="5">DUF2730 family protein</fullName>
    </recommendedName>
</protein>
<keyword evidence="2" id="KW-1133">Transmembrane helix</keyword>
<sequence>MEELRGWIAPIVSLAMLATTWFLASRSARRSEITELELANVKLREQLADVDRRLGAAEMTIRHLPDKDMSHRLEMAIARLEGRMETMDERLKPVAVMAARVQERMFEETR</sequence>
<dbReference type="EMBL" id="BSFM01000017">
    <property type="protein sequence ID" value="GLK85703.1"/>
    <property type="molecule type" value="Genomic_DNA"/>
</dbReference>
<evidence type="ECO:0000313" key="3">
    <source>
        <dbReference type="EMBL" id="GLK85703.1"/>
    </source>
</evidence>
<dbReference type="Pfam" id="PF10805">
    <property type="entry name" value="DUF2730"/>
    <property type="match status" value="1"/>
</dbReference>
<dbReference type="InterPro" id="IPR020269">
    <property type="entry name" value="Phage_Mu_Releasin"/>
</dbReference>
<evidence type="ECO:0008006" key="5">
    <source>
        <dbReference type="Google" id="ProtNLM"/>
    </source>
</evidence>
<keyword evidence="2" id="KW-0812">Transmembrane</keyword>
<reference evidence="3" key="2">
    <citation type="submission" date="2023-01" db="EMBL/GenBank/DDBJ databases">
        <authorList>
            <person name="Sun Q."/>
            <person name="Evtushenko L."/>
        </authorList>
    </citation>
    <scope>NUCLEOTIDE SEQUENCE</scope>
    <source>
        <strain evidence="3">VKM B-2789</strain>
    </source>
</reference>
<feature type="transmembrane region" description="Helical" evidence="2">
    <location>
        <begin position="6"/>
        <end position="24"/>
    </location>
</feature>
<reference evidence="3" key="1">
    <citation type="journal article" date="2014" name="Int. J. Syst. Evol. Microbiol.">
        <title>Complete genome sequence of Corynebacterium casei LMG S-19264T (=DSM 44701T), isolated from a smear-ripened cheese.</title>
        <authorList>
            <consortium name="US DOE Joint Genome Institute (JGI-PGF)"/>
            <person name="Walter F."/>
            <person name="Albersmeier A."/>
            <person name="Kalinowski J."/>
            <person name="Ruckert C."/>
        </authorList>
    </citation>
    <scope>NUCLEOTIDE SEQUENCE</scope>
    <source>
        <strain evidence="3">VKM B-2789</strain>
    </source>
</reference>
<dbReference type="AlphaFoldDB" id="A0A9W6K2F1"/>
<evidence type="ECO:0000256" key="2">
    <source>
        <dbReference type="SAM" id="Phobius"/>
    </source>
</evidence>